<accession>A0ABU4N239</accession>
<gene>
    <name evidence="3" type="ORF">PV383_40760</name>
</gene>
<evidence type="ECO:0008006" key="5">
    <source>
        <dbReference type="Google" id="ProtNLM"/>
    </source>
</evidence>
<reference evidence="3 4" key="1">
    <citation type="journal article" date="2023" name="Microb. Genom.">
        <title>Mesoterricola silvestris gen. nov., sp. nov., Mesoterricola sediminis sp. nov., Geothrix oryzae sp. nov., Geothrix edaphica sp. nov., Geothrix rubra sp. nov., and Geothrix limicola sp. nov., six novel members of Acidobacteriota isolated from soils.</title>
        <authorList>
            <person name="Weisberg A.J."/>
            <person name="Pearce E."/>
            <person name="Kramer C.G."/>
            <person name="Chang J.H."/>
            <person name="Clarke C.R."/>
        </authorList>
    </citation>
    <scope>NUCLEOTIDE SEQUENCE [LARGE SCALE GENOMIC DNA]</scope>
    <source>
        <strain evidence="3 4">NE20-4-1</strain>
    </source>
</reference>
<keyword evidence="4" id="KW-1185">Reference proteome</keyword>
<evidence type="ECO:0000256" key="2">
    <source>
        <dbReference type="SAM" id="SignalP"/>
    </source>
</evidence>
<feature type="chain" id="PRO_5047101635" description="Secreted protein" evidence="2">
    <location>
        <begin position="17"/>
        <end position="333"/>
    </location>
</feature>
<dbReference type="EMBL" id="JARAWJ010000052">
    <property type="protein sequence ID" value="MDX3043447.1"/>
    <property type="molecule type" value="Genomic_DNA"/>
</dbReference>
<comment type="caution">
    <text evidence="3">The sequence shown here is derived from an EMBL/GenBank/DDBJ whole genome shotgun (WGS) entry which is preliminary data.</text>
</comment>
<name>A0ABU4N239_9ACTN</name>
<organism evidence="3 4">
    <name type="scientific">Streptomyces caniscabiei</name>
    <dbReference type="NCBI Taxonomy" id="2746961"/>
    <lineage>
        <taxon>Bacteria</taxon>
        <taxon>Bacillati</taxon>
        <taxon>Actinomycetota</taxon>
        <taxon>Actinomycetes</taxon>
        <taxon>Kitasatosporales</taxon>
        <taxon>Streptomycetaceae</taxon>
        <taxon>Streptomyces</taxon>
    </lineage>
</organism>
<protein>
    <recommendedName>
        <fullName evidence="5">Secreted protein</fullName>
    </recommendedName>
</protein>
<feature type="signal peptide" evidence="2">
    <location>
        <begin position="1"/>
        <end position="16"/>
    </location>
</feature>
<keyword evidence="2" id="KW-0732">Signal</keyword>
<evidence type="ECO:0000313" key="4">
    <source>
        <dbReference type="Proteomes" id="UP001282474"/>
    </source>
</evidence>
<dbReference type="RefSeq" id="WP_193379795.1">
    <property type="nucleotide sequence ID" value="NZ_JABXWF010000002.1"/>
</dbReference>
<sequence length="333" mass="36528">MIRTLYALLFTLVVTAATLTPGQGAAPSVQLPGGRDDFVVAMGRLAPGTGNWTRLGTYHFDPSGTVTAQMYRWEQTRRPKPARVPVGATPDTRCAPGTRDKPGSRPCSVMTAAGFTGAAPEVRRGTFELRAGAGSIVHIAWTSRWKEEWSVEPRRGLASLTFRNSGAATHGYAYGSNAELSTRRAMSSVHAYPQDLPLDGWSWAGGDVTRMKKGNFGQSGYRACRNPSWCMTRYQPSSTACGCRETSIQYYLARVSAHDRRDTWWHWCTCLASAHGALCHGGNSHVKPLLQILDDDGEFRGWVGVEVSFYPYDSEAAARPQHMLGVLRLIERA</sequence>
<evidence type="ECO:0000256" key="1">
    <source>
        <dbReference type="SAM" id="MobiDB-lite"/>
    </source>
</evidence>
<dbReference type="Proteomes" id="UP001282474">
    <property type="component" value="Unassembled WGS sequence"/>
</dbReference>
<proteinExistence type="predicted"/>
<feature type="region of interest" description="Disordered" evidence="1">
    <location>
        <begin position="77"/>
        <end position="106"/>
    </location>
</feature>
<evidence type="ECO:0000313" key="3">
    <source>
        <dbReference type="EMBL" id="MDX3043447.1"/>
    </source>
</evidence>